<dbReference type="SUPFAM" id="SSF56024">
    <property type="entry name" value="Phospholipase D/nuclease"/>
    <property type="match status" value="1"/>
</dbReference>
<keyword evidence="6" id="KW-0677">Repeat</keyword>
<dbReference type="PANTHER" id="PTHR12586">
    <property type="entry name" value="CDP-DIACYLGLYCEROL--SERINE O-PHOSPHATIDYLTRANSFERASE"/>
    <property type="match status" value="1"/>
</dbReference>
<evidence type="ECO:0000256" key="1">
    <source>
        <dbReference type="ARBA" id="ARBA00003537"/>
    </source>
</evidence>
<comment type="pathway">
    <text evidence="2 11">Phospholipid metabolism; phosphatidylglycerol biosynthesis; phosphatidylglycerol from CDP-diacylglycerol: step 1/2.</text>
</comment>
<dbReference type="SMART" id="SM00155">
    <property type="entry name" value="PLDc"/>
    <property type="match status" value="2"/>
</dbReference>
<accession>A0A146LH60</accession>
<dbReference type="GO" id="GO:0005524">
    <property type="term" value="F:ATP binding"/>
    <property type="evidence" value="ECO:0007669"/>
    <property type="project" value="UniProtKB-KW"/>
</dbReference>
<dbReference type="PROSITE" id="PS50035">
    <property type="entry name" value="PLD"/>
    <property type="match status" value="1"/>
</dbReference>
<dbReference type="AlphaFoldDB" id="A0A146LH60"/>
<dbReference type="CDD" id="cd09135">
    <property type="entry name" value="PLDc_PGS1_euk_1"/>
    <property type="match status" value="1"/>
</dbReference>
<organism evidence="13">
    <name type="scientific">Lygus hesperus</name>
    <name type="common">Western plant bug</name>
    <dbReference type="NCBI Taxonomy" id="30085"/>
    <lineage>
        <taxon>Eukaryota</taxon>
        <taxon>Metazoa</taxon>
        <taxon>Ecdysozoa</taxon>
        <taxon>Arthropoda</taxon>
        <taxon>Hexapoda</taxon>
        <taxon>Insecta</taxon>
        <taxon>Pterygota</taxon>
        <taxon>Neoptera</taxon>
        <taxon>Paraneoptera</taxon>
        <taxon>Hemiptera</taxon>
        <taxon>Heteroptera</taxon>
        <taxon>Panheteroptera</taxon>
        <taxon>Cimicomorpha</taxon>
        <taxon>Miridae</taxon>
        <taxon>Mirini</taxon>
        <taxon>Lygus</taxon>
    </lineage>
</organism>
<evidence type="ECO:0000256" key="8">
    <source>
        <dbReference type="ARBA" id="ARBA00023209"/>
    </source>
</evidence>
<comment type="catalytic activity">
    <reaction evidence="10 11">
        <text>a CDP-1,2-diacyl-sn-glycerol + sn-glycerol 3-phosphate = a 1,2-diacyl-sn-glycero-3-phospho-(1'-sn-glycero-3'-phosphate) + CMP + H(+)</text>
        <dbReference type="Rhea" id="RHEA:12593"/>
        <dbReference type="ChEBI" id="CHEBI:15378"/>
        <dbReference type="ChEBI" id="CHEBI:57597"/>
        <dbReference type="ChEBI" id="CHEBI:58332"/>
        <dbReference type="ChEBI" id="CHEBI:60110"/>
        <dbReference type="ChEBI" id="CHEBI:60377"/>
        <dbReference type="EC" id="2.7.8.5"/>
    </reaction>
</comment>
<gene>
    <name evidence="13" type="primary">PGS1_1</name>
    <name evidence="13" type="ORF">g.64413</name>
</gene>
<dbReference type="GO" id="GO:0008444">
    <property type="term" value="F:CDP-diacylglycerol-glycerol-3-phosphate 3-phosphatidyltransferase activity"/>
    <property type="evidence" value="ECO:0007669"/>
    <property type="project" value="UniProtKB-EC"/>
</dbReference>
<keyword evidence="11" id="KW-0547">Nucleotide-binding</keyword>
<dbReference type="GO" id="GO:0032049">
    <property type="term" value="P:cardiolipin biosynthetic process"/>
    <property type="evidence" value="ECO:0007669"/>
    <property type="project" value="InterPro"/>
</dbReference>
<keyword evidence="11" id="KW-0067">ATP-binding</keyword>
<comment type="similarity">
    <text evidence="3 11">Belongs to the CDP-alcohol phosphatidyltransferase class-II family.</text>
</comment>
<keyword evidence="7 11" id="KW-0443">Lipid metabolism</keyword>
<keyword evidence="9 11" id="KW-1208">Phospholipid metabolism</keyword>
<dbReference type="CDD" id="cd09137">
    <property type="entry name" value="PLDc_PGS1_euk_2"/>
    <property type="match status" value="1"/>
</dbReference>
<name>A0A146LH60_LYGHE</name>
<evidence type="ECO:0000256" key="5">
    <source>
        <dbReference type="ARBA" id="ARBA00022679"/>
    </source>
</evidence>
<evidence type="ECO:0000256" key="9">
    <source>
        <dbReference type="ARBA" id="ARBA00023264"/>
    </source>
</evidence>
<keyword evidence="8 11" id="KW-0594">Phospholipid biosynthesis</keyword>
<sequence length="469" mass="53368">MIRGAIQVLEKTIEGSLQLPGCFSWLQSSAPMFPLKGEQVRIIQHPEDFYRTLINGCQTAQNRIMLASLYLGNGSLEKDLVETIRNRMCERDKLEVTILLDANRGSRGAVNSRTVLMPLLQKSRLCQVSLFHTPSLRGPLKILLPARYNELVGLQHMKLYLFDDSVIISGANLSEDYFTNRQDRYIMIKNCKQLADFYWNLVQNISSVSLALDSSDRLSPRSFHPYKSNQQQYISDARQKIWGFYKSAMDNPIVSQPGDDTWVFPLLELPPLEVHQDSTVTQKLLESCEEGSHITLSTGYFNLTDQYADTILEASKADYKILMAHPTANGFLKARGLAGGIPGAYTGLALSFLKRVAARKQSDRISMFEYIRPGWTYHAKGLWYYPPHDDTPVLTLVGSSNYGSRSVRRDLETQMAIVTQNEDLRRRLGDEENSFTSLAHPFTRQIGLSKDRKPKLWIVTTMKLFKTFF</sequence>
<dbReference type="InterPro" id="IPR001736">
    <property type="entry name" value="PLipase_D/transphosphatidylase"/>
</dbReference>
<evidence type="ECO:0000256" key="3">
    <source>
        <dbReference type="ARBA" id="ARBA00010682"/>
    </source>
</evidence>
<dbReference type="PANTHER" id="PTHR12586:SF1">
    <property type="entry name" value="CDP-DIACYLGLYCEROL--GLYCEROL-3-PHOSPHATE 3-PHOSPHATIDYLTRANSFERASE, MITOCHONDRIAL"/>
    <property type="match status" value="1"/>
</dbReference>
<dbReference type="GO" id="GO:0005739">
    <property type="term" value="C:mitochondrion"/>
    <property type="evidence" value="ECO:0007669"/>
    <property type="project" value="UniProtKB-SubCell"/>
</dbReference>
<evidence type="ECO:0000256" key="6">
    <source>
        <dbReference type="ARBA" id="ARBA00022737"/>
    </source>
</evidence>
<dbReference type="UniPathway" id="UPA00084">
    <property type="reaction ID" value="UER00503"/>
</dbReference>
<evidence type="ECO:0000256" key="10">
    <source>
        <dbReference type="ARBA" id="ARBA00048586"/>
    </source>
</evidence>
<evidence type="ECO:0000256" key="11">
    <source>
        <dbReference type="RuleBase" id="RU365024"/>
    </source>
</evidence>
<dbReference type="Gene3D" id="3.30.870.10">
    <property type="entry name" value="Endonuclease Chain A"/>
    <property type="match status" value="2"/>
</dbReference>
<evidence type="ECO:0000256" key="4">
    <source>
        <dbReference type="ARBA" id="ARBA00022516"/>
    </source>
</evidence>
<evidence type="ECO:0000313" key="13">
    <source>
        <dbReference type="EMBL" id="JAQ06296.1"/>
    </source>
</evidence>
<dbReference type="EC" id="2.7.8.5" evidence="11"/>
<evidence type="ECO:0000259" key="12">
    <source>
        <dbReference type="PROSITE" id="PS50035"/>
    </source>
</evidence>
<keyword evidence="4 11" id="KW-0444">Lipid biosynthesis</keyword>
<keyword evidence="11" id="KW-0496">Mitochondrion</keyword>
<proteinExistence type="inferred from homology"/>
<dbReference type="PIRSF" id="PIRSF000850">
    <property type="entry name" value="Phospholipase_D_PSS"/>
    <property type="match status" value="1"/>
</dbReference>
<dbReference type="EMBL" id="GDHC01012333">
    <property type="protein sequence ID" value="JAQ06296.1"/>
    <property type="molecule type" value="Transcribed_RNA"/>
</dbReference>
<comment type="subcellular location">
    <subcellularLocation>
        <location evidence="11">Mitochondrion</location>
    </subcellularLocation>
</comment>
<comment type="function">
    <text evidence="1 11">Functions in the biosynthesis of the anionic phospholipids phosphatidylglycerol and cardiolipin.</text>
</comment>
<feature type="domain" description="PLD phosphodiesterase" evidence="12">
    <location>
        <begin position="151"/>
        <end position="177"/>
    </location>
</feature>
<evidence type="ECO:0000256" key="7">
    <source>
        <dbReference type="ARBA" id="ARBA00023098"/>
    </source>
</evidence>
<reference evidence="13" key="1">
    <citation type="journal article" date="2016" name="Gigascience">
        <title>De novo construction of an expanded transcriptome assembly for the western tarnished plant bug, Lygus hesperus.</title>
        <authorList>
            <person name="Tassone E.E."/>
            <person name="Geib S.M."/>
            <person name="Hall B."/>
            <person name="Fabrick J.A."/>
            <person name="Brent C.S."/>
            <person name="Hull J.J."/>
        </authorList>
    </citation>
    <scope>NUCLEOTIDE SEQUENCE</scope>
</reference>
<evidence type="ECO:0000256" key="2">
    <source>
        <dbReference type="ARBA" id="ARBA00005042"/>
    </source>
</evidence>
<dbReference type="InterPro" id="IPR016270">
    <property type="entry name" value="PGS1"/>
</dbReference>
<keyword evidence="5 11" id="KW-0808">Transferase</keyword>
<protein>
    <recommendedName>
        <fullName evidence="11">CDP-diacylglycerol--glycerol-3-phosphate 3-phosphatidyltransferase</fullName>
        <ecNumber evidence="11">2.7.8.5</ecNumber>
    </recommendedName>
</protein>